<reference evidence="1 2" key="1">
    <citation type="journal article" date="2005" name="Nucleic Acids Res.">
        <title>Genomic blueprint of Hahella chejuensis, a marine microbe producing an algicidal agent.</title>
        <authorList>
            <person name="Jeong H."/>
            <person name="Yim J.H."/>
            <person name="Lee C."/>
            <person name="Choi S.-H."/>
            <person name="Park Y.K."/>
            <person name="Yoon S.H."/>
            <person name="Hur C.-G."/>
            <person name="Kang H.-Y."/>
            <person name="Kim D."/>
            <person name="Lee H.H."/>
            <person name="Park K.H."/>
            <person name="Park S.-H."/>
            <person name="Park H.-S."/>
            <person name="Lee H.K."/>
            <person name="Oh T.K."/>
            <person name="Kim J.F."/>
        </authorList>
    </citation>
    <scope>NUCLEOTIDE SEQUENCE [LARGE SCALE GENOMIC DNA]</scope>
    <source>
        <strain evidence="1 2">KCTC 2396</strain>
    </source>
</reference>
<accession>Q2SH69</accession>
<name>Q2SH69_HAHCH</name>
<dbReference type="KEGG" id="hch:HCH_03245"/>
<dbReference type="Proteomes" id="UP000000238">
    <property type="component" value="Chromosome"/>
</dbReference>
<dbReference type="STRING" id="349521.HCH_03245"/>
<evidence type="ECO:0000313" key="1">
    <source>
        <dbReference type="EMBL" id="ABC30005.1"/>
    </source>
</evidence>
<dbReference type="EMBL" id="CP000155">
    <property type="protein sequence ID" value="ABC30005.1"/>
    <property type="molecule type" value="Genomic_DNA"/>
</dbReference>
<dbReference type="HOGENOM" id="CLU_1945750_0_0_6"/>
<dbReference type="AlphaFoldDB" id="Q2SH69"/>
<proteinExistence type="predicted"/>
<organism evidence="1 2">
    <name type="scientific">Hahella chejuensis (strain KCTC 2396)</name>
    <dbReference type="NCBI Taxonomy" id="349521"/>
    <lineage>
        <taxon>Bacteria</taxon>
        <taxon>Pseudomonadati</taxon>
        <taxon>Pseudomonadota</taxon>
        <taxon>Gammaproteobacteria</taxon>
        <taxon>Oceanospirillales</taxon>
        <taxon>Hahellaceae</taxon>
        <taxon>Hahella</taxon>
    </lineage>
</organism>
<evidence type="ECO:0000313" key="2">
    <source>
        <dbReference type="Proteomes" id="UP000000238"/>
    </source>
</evidence>
<protein>
    <submittedName>
        <fullName evidence="1">Uncharacterized protein</fullName>
    </submittedName>
</protein>
<keyword evidence="2" id="KW-1185">Reference proteome</keyword>
<sequence>MDASIDDLVLDKLILRKLALEAFDMLLEGAVDDARKVLTTVNRIKPDNPASTLGLALAERLQEPGRGCGHSVGDGQNGDPVLSCFQGLIWLQHGREEEARALLTKASQSPDATAARLARDIIQHEIEGR</sequence>
<gene>
    <name evidence="1" type="ordered locus">HCH_03245</name>
</gene>